<evidence type="ECO:0000313" key="8">
    <source>
        <dbReference type="EMBL" id="AEA12219.1"/>
    </source>
</evidence>
<dbReference type="AlphaFoldDB" id="F2L4P1"/>
<dbReference type="CDD" id="cd19511">
    <property type="entry name" value="RecA-like_CDC48_r2-like"/>
    <property type="match status" value="1"/>
</dbReference>
<gene>
    <name evidence="8" type="ordered locus">TUZN_0729</name>
</gene>
<dbReference type="Pfam" id="PF02933">
    <property type="entry name" value="CDC48_2"/>
    <property type="match status" value="1"/>
</dbReference>
<protein>
    <submittedName>
        <fullName evidence="8">AAA family ATPase, possible cell division control protein cdc48</fullName>
    </submittedName>
</protein>
<dbReference type="Gene3D" id="3.10.330.10">
    <property type="match status" value="1"/>
</dbReference>
<dbReference type="FunFam" id="3.40.50.300:FF:000012">
    <property type="entry name" value="Transitional endoplasmic reticulum ATPase"/>
    <property type="match status" value="1"/>
</dbReference>
<dbReference type="InterPro" id="IPR003593">
    <property type="entry name" value="AAA+_ATPase"/>
</dbReference>
<dbReference type="NCBIfam" id="TIGR01243">
    <property type="entry name" value="CDC48"/>
    <property type="match status" value="1"/>
</dbReference>
<dbReference type="PROSITE" id="PS00674">
    <property type="entry name" value="AAA"/>
    <property type="match status" value="2"/>
</dbReference>
<sequence length="755" mass="83788">MKTMADEVVLRIFEAKSRDVGRSIVRIPIRIMKKLGVEPGDYVEIVGRKSAYAQVWPAYPEDEDKDIIRMDGMIRQNAGVGIGDTVRVRKISLRPAQRVVLAPTEPVRVDSEYLKKQILLGKPVTRGQAIDVPFYGGSIRFVVVQVQPGPAAYVSVDTEVTVREEPVKEAELAIPRVTWEDIGDLEEAKQKIRELVELPLRHPELFKHLGIEPPKGILLYGPPGTGKTLLAKAVANEANAYFIAINGPEIMSKYYGESEAKLREIFDEAKKNAPAIIFIDEIDAIAPKREEVTGEVEKRVVAQLLTLMDGLQERGQIVVIGATNRPDAVDPALRRPGRFDREIQIPMPDKRARREILQVHTRNMPLCTSEDVKAGVCAPGDEVDLDKIAEMTHGYTGADIAALAKEAAMSALRKAVSKGLIDLDQESIPPDVLNKLKVGMGDFMEAMKFVQPTVLREVIIEVPEVHWSDIGGYEDIKQELREIVEWPMKYRAYFDELGVEPPRGILLYGPPGVGKTMFAKAVATESGANFIAVRGPEVLSKWVGESEKAVREIFKRARMAAPCVVFFDEIDSIAPARGSRLGDSGVTDRIVNQLLAEMDGIGTLRNVVVMAATNRPDILDPALLRPGRFDRIIYVPPPDEKARLEILKVHTRRVKLCDEAAAKDGRCKKEDVVNLAELAKRTEGYTGADIAALVREAAMLALRETIRERAGSAKPVSRQHFEEALKRIPPSLTKEDVRLYEEMSKRIKRAVAVGI</sequence>
<dbReference type="InterPro" id="IPR004201">
    <property type="entry name" value="Cdc48_dom2"/>
</dbReference>
<keyword evidence="8" id="KW-0131">Cell cycle</keyword>
<evidence type="ECO:0000256" key="3">
    <source>
        <dbReference type="ARBA" id="ARBA00022741"/>
    </source>
</evidence>
<dbReference type="GO" id="GO:0005524">
    <property type="term" value="F:ATP binding"/>
    <property type="evidence" value="ECO:0007669"/>
    <property type="project" value="UniProtKB-KW"/>
</dbReference>
<dbReference type="FunFam" id="1.10.8.60:FF:000178">
    <property type="entry name" value="CDC48/VCP homolog, AAA superfamily"/>
    <property type="match status" value="1"/>
</dbReference>
<evidence type="ECO:0000259" key="5">
    <source>
        <dbReference type="SMART" id="SM00382"/>
    </source>
</evidence>
<dbReference type="SUPFAM" id="SSF54585">
    <property type="entry name" value="Cdc48 domain 2-like"/>
    <property type="match status" value="1"/>
</dbReference>
<dbReference type="HOGENOM" id="CLU_000688_12_2_2"/>
<dbReference type="InterPro" id="IPR027417">
    <property type="entry name" value="P-loop_NTPase"/>
</dbReference>
<dbReference type="FunFam" id="2.40.40.20:FF:000007">
    <property type="entry name" value="AAA family ATPase"/>
    <property type="match status" value="1"/>
</dbReference>
<dbReference type="InterPro" id="IPR009010">
    <property type="entry name" value="Asp_de-COase-like_dom_sf"/>
</dbReference>
<dbReference type="Proteomes" id="UP000008138">
    <property type="component" value="Chromosome"/>
</dbReference>
<keyword evidence="8" id="KW-0132">Cell division</keyword>
<dbReference type="InterPro" id="IPR029067">
    <property type="entry name" value="CDC48_domain_2-like_sf"/>
</dbReference>
<accession>F2L4P1</accession>
<name>F2L4P1_THEU7</name>
<evidence type="ECO:0000259" key="6">
    <source>
        <dbReference type="SMART" id="SM01072"/>
    </source>
</evidence>
<feature type="domain" description="CDC48 N-terminal subdomain" evidence="7">
    <location>
        <begin position="9"/>
        <end position="93"/>
    </location>
</feature>
<dbReference type="InterPro" id="IPR050168">
    <property type="entry name" value="AAA_ATPase_domain"/>
</dbReference>
<keyword evidence="4" id="KW-0067">ATP-binding</keyword>
<dbReference type="Gene3D" id="3.40.50.300">
    <property type="entry name" value="P-loop containing nucleotide triphosphate hydrolases"/>
    <property type="match status" value="2"/>
</dbReference>
<dbReference type="Gene3D" id="1.10.8.60">
    <property type="match status" value="2"/>
</dbReference>
<dbReference type="InterPro" id="IPR003338">
    <property type="entry name" value="CDC4_N-term_subdom"/>
</dbReference>
<dbReference type="InterPro" id="IPR005938">
    <property type="entry name" value="AAA_ATPase_CDC48"/>
</dbReference>
<dbReference type="Pfam" id="PF00004">
    <property type="entry name" value="AAA"/>
    <property type="match status" value="2"/>
</dbReference>
<feature type="domain" description="AAA+ ATPase" evidence="5">
    <location>
        <begin position="213"/>
        <end position="349"/>
    </location>
</feature>
<dbReference type="EMBL" id="CP002590">
    <property type="protein sequence ID" value="AEA12219.1"/>
    <property type="molecule type" value="Genomic_DNA"/>
</dbReference>
<evidence type="ECO:0000256" key="4">
    <source>
        <dbReference type="ARBA" id="ARBA00022840"/>
    </source>
</evidence>
<keyword evidence="9" id="KW-1185">Reference proteome</keyword>
<dbReference type="GO" id="GO:0051301">
    <property type="term" value="P:cell division"/>
    <property type="evidence" value="ECO:0007669"/>
    <property type="project" value="UniProtKB-KW"/>
</dbReference>
<dbReference type="SUPFAM" id="SSF50692">
    <property type="entry name" value="ADC-like"/>
    <property type="match status" value="1"/>
</dbReference>
<dbReference type="InterPro" id="IPR003960">
    <property type="entry name" value="ATPase_AAA_CS"/>
</dbReference>
<proteinExistence type="inferred from homology"/>
<dbReference type="SMART" id="SM01073">
    <property type="entry name" value="CDC48_N"/>
    <property type="match status" value="1"/>
</dbReference>
<dbReference type="SUPFAM" id="SSF52540">
    <property type="entry name" value="P-loop containing nucleoside triphosphate hydrolases"/>
    <property type="match status" value="2"/>
</dbReference>
<dbReference type="GO" id="GO:0016887">
    <property type="term" value="F:ATP hydrolysis activity"/>
    <property type="evidence" value="ECO:0007669"/>
    <property type="project" value="InterPro"/>
</dbReference>
<dbReference type="eggNOG" id="arCOG01308">
    <property type="taxonomic scope" value="Archaea"/>
</dbReference>
<feature type="domain" description="AAA+ ATPase" evidence="5">
    <location>
        <begin position="501"/>
        <end position="639"/>
    </location>
</feature>
<reference key="2">
    <citation type="submission" date="2011-03" db="EMBL/GenBank/DDBJ databases">
        <title>Complete genome sequence of the thermoacidophilic crenarchaeon Thermoproteus uzoniensis 768-20.</title>
        <authorList>
            <person name="Mardanov A.V."/>
            <person name="Gumerov V.M."/>
            <person name="Beletsky A.V."/>
            <person name="Prokofeva M.I."/>
            <person name="Bonch-Osmolovskaya E.A."/>
            <person name="Ravin N.V."/>
            <person name="Skryabin K.G."/>
        </authorList>
    </citation>
    <scope>NUCLEOTIDE SEQUENCE</scope>
    <source>
        <strain>768-20</strain>
    </source>
</reference>
<dbReference type="Pfam" id="PF02359">
    <property type="entry name" value="CDC48_N"/>
    <property type="match status" value="1"/>
</dbReference>
<reference evidence="8 9" key="1">
    <citation type="journal article" date="2011" name="J. Bacteriol.">
        <title>Complete genome sequence of the thermoacidophilic crenarchaeon Thermoproteus uzoniensis 768-20.</title>
        <authorList>
            <person name="Mardanov A.V."/>
            <person name="Gumerov V.M."/>
            <person name="Beletsky A.V."/>
            <person name="Prokofeva M.I."/>
            <person name="Bonch-Osmolovskaya E.A."/>
            <person name="Ravin N.V."/>
            <person name="Skryabin K.G."/>
        </authorList>
    </citation>
    <scope>NUCLEOTIDE SEQUENCE [LARGE SCALE GENOMIC DNA]</scope>
    <source>
        <strain evidence="8 9">768-20</strain>
    </source>
</reference>
<feature type="domain" description="CDC48" evidence="6">
    <location>
        <begin position="108"/>
        <end position="169"/>
    </location>
</feature>
<dbReference type="PANTHER" id="PTHR23077:SF199">
    <property type="entry name" value="AAA FAMILY ATPASE"/>
    <property type="match status" value="1"/>
</dbReference>
<keyword evidence="2" id="KW-0677">Repeat</keyword>
<dbReference type="KEGG" id="tuz:TUZN_0729"/>
<keyword evidence="3" id="KW-0547">Nucleotide-binding</keyword>
<dbReference type="SMART" id="SM01072">
    <property type="entry name" value="CDC48_2"/>
    <property type="match status" value="1"/>
</dbReference>
<dbReference type="Gene3D" id="2.40.40.20">
    <property type="match status" value="1"/>
</dbReference>
<dbReference type="SMART" id="SM00382">
    <property type="entry name" value="AAA"/>
    <property type="match status" value="2"/>
</dbReference>
<evidence type="ECO:0000256" key="1">
    <source>
        <dbReference type="ARBA" id="ARBA00009833"/>
    </source>
</evidence>
<dbReference type="InterPro" id="IPR003959">
    <property type="entry name" value="ATPase_AAA_core"/>
</dbReference>
<evidence type="ECO:0000259" key="7">
    <source>
        <dbReference type="SMART" id="SM01073"/>
    </source>
</evidence>
<organism evidence="8 9">
    <name type="scientific">Thermoproteus uzoniensis (strain 768-20)</name>
    <dbReference type="NCBI Taxonomy" id="999630"/>
    <lineage>
        <taxon>Archaea</taxon>
        <taxon>Thermoproteota</taxon>
        <taxon>Thermoprotei</taxon>
        <taxon>Thermoproteales</taxon>
        <taxon>Thermoproteaceae</taxon>
        <taxon>Thermoproteus</taxon>
    </lineage>
</organism>
<evidence type="ECO:0000256" key="2">
    <source>
        <dbReference type="ARBA" id="ARBA00022737"/>
    </source>
</evidence>
<dbReference type="STRING" id="999630.TUZN_0729"/>
<dbReference type="Pfam" id="PF17862">
    <property type="entry name" value="AAA_lid_3"/>
    <property type="match status" value="2"/>
</dbReference>
<dbReference type="FunFam" id="1.10.8.60:FF:000057">
    <property type="entry name" value="AAA family ATPase, CDC48 subfamily"/>
    <property type="match status" value="1"/>
</dbReference>
<dbReference type="InterPro" id="IPR041569">
    <property type="entry name" value="AAA_lid_3"/>
</dbReference>
<dbReference type="FunFam" id="3.40.50.300:FF:000018">
    <property type="entry name" value="Cell division control 48"/>
    <property type="match status" value="1"/>
</dbReference>
<evidence type="ECO:0000313" key="9">
    <source>
        <dbReference type="Proteomes" id="UP000008138"/>
    </source>
</evidence>
<dbReference type="PANTHER" id="PTHR23077">
    <property type="entry name" value="AAA-FAMILY ATPASE"/>
    <property type="match status" value="1"/>
</dbReference>
<comment type="similarity">
    <text evidence="1">Belongs to the AAA ATPase family. CDC48 subfamily.</text>
</comment>